<dbReference type="Gene3D" id="6.10.140.2220">
    <property type="match status" value="1"/>
</dbReference>
<gene>
    <name evidence="17" type="ORF">WJX84_000621</name>
</gene>
<comment type="catalytic activity">
    <reaction evidence="13">
        <text>Fe(II)-heme o + 2 A + H2O = Fe(II)-heme a + 2 AH2</text>
        <dbReference type="Rhea" id="RHEA:63388"/>
        <dbReference type="ChEBI" id="CHEBI:13193"/>
        <dbReference type="ChEBI" id="CHEBI:15377"/>
        <dbReference type="ChEBI" id="CHEBI:17499"/>
        <dbReference type="ChEBI" id="CHEBI:60530"/>
        <dbReference type="ChEBI" id="CHEBI:61715"/>
        <dbReference type="EC" id="1.17.99.9"/>
    </reaction>
    <physiologicalReaction direction="left-to-right" evidence="13">
        <dbReference type="Rhea" id="RHEA:63389"/>
    </physiologicalReaction>
</comment>
<evidence type="ECO:0000256" key="10">
    <source>
        <dbReference type="ARBA" id="ARBA00023133"/>
    </source>
</evidence>
<evidence type="ECO:0000256" key="14">
    <source>
        <dbReference type="PROSITE-ProRule" id="PRU00134"/>
    </source>
</evidence>
<comment type="caution">
    <text evidence="17">The sequence shown here is derived from an EMBL/GenBank/DDBJ whole genome shotgun (WGS) entry which is preliminary data.</text>
</comment>
<keyword evidence="18" id="KW-1185">Reference proteome</keyword>
<feature type="transmembrane region" description="Helical" evidence="15">
    <location>
        <begin position="697"/>
        <end position="713"/>
    </location>
</feature>
<dbReference type="Pfam" id="PF02628">
    <property type="entry name" value="COX15-CtaA"/>
    <property type="match status" value="1"/>
</dbReference>
<evidence type="ECO:0000313" key="18">
    <source>
        <dbReference type="Proteomes" id="UP001485043"/>
    </source>
</evidence>
<evidence type="ECO:0000256" key="8">
    <source>
        <dbReference type="ARBA" id="ARBA00023002"/>
    </source>
</evidence>
<evidence type="ECO:0000256" key="6">
    <source>
        <dbReference type="ARBA" id="ARBA00022833"/>
    </source>
</evidence>
<reference evidence="17 18" key="1">
    <citation type="journal article" date="2024" name="Nat. Commun.">
        <title>Phylogenomics reveals the evolutionary origins of lichenization in chlorophyte algae.</title>
        <authorList>
            <person name="Puginier C."/>
            <person name="Libourel C."/>
            <person name="Otte J."/>
            <person name="Skaloud P."/>
            <person name="Haon M."/>
            <person name="Grisel S."/>
            <person name="Petersen M."/>
            <person name="Berrin J.G."/>
            <person name="Delaux P.M."/>
            <person name="Dal Grande F."/>
            <person name="Keller J."/>
        </authorList>
    </citation>
    <scope>NUCLEOTIDE SEQUENCE [LARGE SCALE GENOMIC DNA]</scope>
    <source>
        <strain evidence="17 18">SAG 2523</strain>
    </source>
</reference>
<evidence type="ECO:0000256" key="3">
    <source>
        <dbReference type="ARBA" id="ARBA00022692"/>
    </source>
</evidence>
<evidence type="ECO:0000256" key="1">
    <source>
        <dbReference type="ARBA" id="ARBA00001970"/>
    </source>
</evidence>
<dbReference type="InterPro" id="IPR023754">
    <property type="entry name" value="HemeA_Synthase_type2"/>
</dbReference>
<keyword evidence="9" id="KW-0408">Iron</keyword>
<evidence type="ECO:0000313" key="17">
    <source>
        <dbReference type="EMBL" id="KAK9867662.1"/>
    </source>
</evidence>
<dbReference type="GO" id="GO:0016653">
    <property type="term" value="F:oxidoreductase activity, acting on NAD(P)H, heme protein as acceptor"/>
    <property type="evidence" value="ECO:0007669"/>
    <property type="project" value="TreeGrafter"/>
</dbReference>
<evidence type="ECO:0000256" key="7">
    <source>
        <dbReference type="ARBA" id="ARBA00022989"/>
    </source>
</evidence>
<keyword evidence="11 15" id="KW-0472">Membrane</keyword>
<protein>
    <recommendedName>
        <fullName evidence="16">MYND-type domain-containing protein</fullName>
    </recommendedName>
</protein>
<dbReference type="CDD" id="cd16448">
    <property type="entry name" value="RING-H2"/>
    <property type="match status" value="1"/>
</dbReference>
<feature type="transmembrane region" description="Helical" evidence="15">
    <location>
        <begin position="632"/>
        <end position="652"/>
    </location>
</feature>
<keyword evidence="8" id="KW-0560">Oxidoreductase</keyword>
<dbReference type="EMBL" id="JALJOV010000071">
    <property type="protein sequence ID" value="KAK9867662.1"/>
    <property type="molecule type" value="Genomic_DNA"/>
</dbReference>
<dbReference type="GO" id="GO:0006784">
    <property type="term" value="P:heme A biosynthetic process"/>
    <property type="evidence" value="ECO:0007669"/>
    <property type="project" value="InterPro"/>
</dbReference>
<dbReference type="InterPro" id="IPR002893">
    <property type="entry name" value="Znf_MYND"/>
</dbReference>
<evidence type="ECO:0000256" key="15">
    <source>
        <dbReference type="SAM" id="Phobius"/>
    </source>
</evidence>
<dbReference type="GO" id="GO:0005743">
    <property type="term" value="C:mitochondrial inner membrane"/>
    <property type="evidence" value="ECO:0007669"/>
    <property type="project" value="TreeGrafter"/>
</dbReference>
<keyword evidence="5 14" id="KW-0863">Zinc-finger</keyword>
<keyword evidence="7 15" id="KW-1133">Transmembrane helix</keyword>
<keyword evidence="3 15" id="KW-0812">Transmembrane</keyword>
<feature type="transmembrane region" description="Helical" evidence="15">
    <location>
        <begin position="369"/>
        <end position="389"/>
    </location>
</feature>
<evidence type="ECO:0000256" key="12">
    <source>
        <dbReference type="ARBA" id="ARBA00044501"/>
    </source>
</evidence>
<evidence type="ECO:0000256" key="9">
    <source>
        <dbReference type="ARBA" id="ARBA00023004"/>
    </source>
</evidence>
<dbReference type="AlphaFoldDB" id="A0AAW1TGD5"/>
<keyword evidence="10" id="KW-0350">Heme biosynthesis</keyword>
<evidence type="ECO:0000256" key="13">
    <source>
        <dbReference type="ARBA" id="ARBA00048044"/>
    </source>
</evidence>
<proteinExistence type="predicted"/>
<keyword evidence="4" id="KW-0479">Metal-binding</keyword>
<dbReference type="SUPFAM" id="SSF144232">
    <property type="entry name" value="HIT/MYND zinc finger-like"/>
    <property type="match status" value="1"/>
</dbReference>
<evidence type="ECO:0000256" key="5">
    <source>
        <dbReference type="ARBA" id="ARBA00022771"/>
    </source>
</evidence>
<dbReference type="Proteomes" id="UP001485043">
    <property type="component" value="Unassembled WGS sequence"/>
</dbReference>
<evidence type="ECO:0000256" key="11">
    <source>
        <dbReference type="ARBA" id="ARBA00023136"/>
    </source>
</evidence>
<dbReference type="PANTHER" id="PTHR23289">
    <property type="entry name" value="CYTOCHROME C OXIDASE ASSEMBLY PROTEIN COX15"/>
    <property type="match status" value="1"/>
</dbReference>
<evidence type="ECO:0000256" key="2">
    <source>
        <dbReference type="ARBA" id="ARBA00004141"/>
    </source>
</evidence>
<feature type="transmembrane region" description="Helical" evidence="15">
    <location>
        <begin position="664"/>
        <end position="685"/>
    </location>
</feature>
<dbReference type="SUPFAM" id="SSF57850">
    <property type="entry name" value="RING/U-box"/>
    <property type="match status" value="1"/>
</dbReference>
<comment type="pathway">
    <text evidence="12">Porphyrin-containing compound metabolism; heme A biosynthesis; heme A from heme O: step 1/1.</text>
</comment>
<dbReference type="GO" id="GO:0008270">
    <property type="term" value="F:zinc ion binding"/>
    <property type="evidence" value="ECO:0007669"/>
    <property type="project" value="UniProtKB-KW"/>
</dbReference>
<comment type="subcellular location">
    <subcellularLocation>
        <location evidence="2">Membrane</location>
        <topology evidence="2">Multi-pass membrane protein</topology>
    </subcellularLocation>
</comment>
<feature type="transmembrane region" description="Helical" evidence="15">
    <location>
        <begin position="457"/>
        <end position="475"/>
    </location>
</feature>
<evidence type="ECO:0000259" key="16">
    <source>
        <dbReference type="PROSITE" id="PS50865"/>
    </source>
</evidence>
<accession>A0AAW1TGD5</accession>
<dbReference type="InterPro" id="IPR001841">
    <property type="entry name" value="Znf_RING"/>
</dbReference>
<dbReference type="InterPro" id="IPR003780">
    <property type="entry name" value="COX15/CtaA_fam"/>
</dbReference>
<dbReference type="Pfam" id="PF01753">
    <property type="entry name" value="zf-MYND"/>
    <property type="match status" value="1"/>
</dbReference>
<organism evidence="17 18">
    <name type="scientific">Apatococcus fuscideae</name>
    <dbReference type="NCBI Taxonomy" id="2026836"/>
    <lineage>
        <taxon>Eukaryota</taxon>
        <taxon>Viridiplantae</taxon>
        <taxon>Chlorophyta</taxon>
        <taxon>core chlorophytes</taxon>
        <taxon>Trebouxiophyceae</taxon>
        <taxon>Chlorellales</taxon>
        <taxon>Chlorellaceae</taxon>
        <taxon>Apatococcus</taxon>
    </lineage>
</organism>
<comment type="cofactor">
    <cofactor evidence="1">
        <name>heme b</name>
        <dbReference type="ChEBI" id="CHEBI:60344"/>
    </cofactor>
</comment>
<name>A0AAW1TGD5_9CHLO</name>
<dbReference type="SMART" id="SM00184">
    <property type="entry name" value="RING"/>
    <property type="match status" value="1"/>
</dbReference>
<evidence type="ECO:0000256" key="4">
    <source>
        <dbReference type="ARBA" id="ARBA00022723"/>
    </source>
</evidence>
<feature type="domain" description="MYND-type" evidence="16">
    <location>
        <begin position="39"/>
        <end position="66"/>
    </location>
</feature>
<feature type="transmembrane region" description="Helical" evidence="15">
    <location>
        <begin position="573"/>
        <end position="595"/>
    </location>
</feature>
<sequence length="747" mass="81332">MSAEPAVLSSTVEGNADDVRTFTPSIWLRARYFKPHATKRCSRCKQERYCSGECQKAAWTSHRARCCTEEFNSMLKAAQARGDAVKGADSHRQPSWKDTKGMDCNEYLPGHRLQEQVLDSRKHCPAIALDLIKQGCTIRQEMMDMYLRLDSAIALRCFGFAEKALHAYQAWLAYGGILASTAAAQASITAYEKAGLYARESVQNTGLLEEETDCLANIAQTWELFSKEPNARAEAAKLRIAVAGKLEKSLERNVPTDCAICLEDLGFLQPAPQDKPIVFLGCLHCLHKECADSRSKVSGWACAEAAGDFSRRGFAAASTNVVSAGARQKTSHLLLGHTRQYCTAASVASSYVAETGLAAGMSPGARRAVASWLGFSAGWVFTMVVLGGVTRLTRSGLSMTDWKFTGEHWPSSQKEWDAAFGQYKASPEFQRVNRSMSLTEFKFIYGMEYAHRMWGRALGLIFLGPALFFTARGWITRPLGARLGLLFAAGGCQGLVGWWMVKSGLEEPREQWETPRVSPYRLAAHLTTAFLIYSGLLWTTLSVAFPRFANTASSVVPAQPEVLLAAKRLRRWMLPLTGVISVTALSGAFVAGLQAGHAYNDFPLMNGRWFPEDYWQVPGWQNVLESPAAVQLHHRLLAATSLAAVTLTAVRFAGAPLPRVPRNLLLGVAALTTAQVALGISTLMLNVPVSLGSLHQANAMALLSLVICSLFALRPAASTLSPAAAAVAATTLRQSVPKAVSLRPFML</sequence>
<dbReference type="GO" id="GO:0120547">
    <property type="term" value="F:heme A synthase activity"/>
    <property type="evidence" value="ECO:0007669"/>
    <property type="project" value="UniProtKB-EC"/>
</dbReference>
<keyword evidence="6" id="KW-0862">Zinc</keyword>
<feature type="transmembrane region" description="Helical" evidence="15">
    <location>
        <begin position="522"/>
        <end position="541"/>
    </location>
</feature>
<dbReference type="PANTHER" id="PTHR23289:SF2">
    <property type="entry name" value="CYTOCHROME C OXIDASE ASSEMBLY PROTEIN COX15 HOMOLOG"/>
    <property type="match status" value="1"/>
</dbReference>
<dbReference type="PROSITE" id="PS50865">
    <property type="entry name" value="ZF_MYND_2"/>
    <property type="match status" value="1"/>
</dbReference>